<comment type="catalytic activity">
    <reaction evidence="4">
        <text>a 2'-deoxyribonucleoside 5'-triphosphate + H2O = a 2'-deoxyribonucleoside 5'-phosphate + diphosphate + H(+)</text>
        <dbReference type="Rhea" id="RHEA:44644"/>
        <dbReference type="ChEBI" id="CHEBI:15377"/>
        <dbReference type="ChEBI" id="CHEBI:15378"/>
        <dbReference type="ChEBI" id="CHEBI:33019"/>
        <dbReference type="ChEBI" id="CHEBI:61560"/>
        <dbReference type="ChEBI" id="CHEBI:65317"/>
        <dbReference type="EC" id="3.6.1.9"/>
    </reaction>
</comment>
<dbReference type="NCBIfam" id="TIGR00172">
    <property type="entry name" value="maf"/>
    <property type="match status" value="1"/>
</dbReference>
<name>A0A8J7S416_9PROT</name>
<dbReference type="EC" id="3.6.1.9" evidence="4"/>
<keyword evidence="4" id="KW-0963">Cytoplasm</keyword>
<comment type="similarity">
    <text evidence="4">Belongs to the Maf family.</text>
</comment>
<comment type="subcellular location">
    <subcellularLocation>
        <location evidence="4">Cytoplasm</location>
    </subcellularLocation>
</comment>
<evidence type="ECO:0000313" key="5">
    <source>
        <dbReference type="EMBL" id="MBP5858163.1"/>
    </source>
</evidence>
<dbReference type="InterPro" id="IPR003697">
    <property type="entry name" value="Maf-like"/>
</dbReference>
<comment type="catalytic activity">
    <reaction evidence="4">
        <text>a ribonucleoside 5'-triphosphate + H2O = a ribonucleoside 5'-phosphate + diphosphate + H(+)</text>
        <dbReference type="Rhea" id="RHEA:23996"/>
        <dbReference type="ChEBI" id="CHEBI:15377"/>
        <dbReference type="ChEBI" id="CHEBI:15378"/>
        <dbReference type="ChEBI" id="CHEBI:33019"/>
        <dbReference type="ChEBI" id="CHEBI:58043"/>
        <dbReference type="ChEBI" id="CHEBI:61557"/>
        <dbReference type="EC" id="3.6.1.9"/>
    </reaction>
</comment>
<reference evidence="5" key="1">
    <citation type="submission" date="2021-04" db="EMBL/GenBank/DDBJ databases">
        <authorList>
            <person name="Zhang D.-C."/>
        </authorList>
    </citation>
    <scope>NUCLEOTIDE SEQUENCE</scope>
    <source>
        <strain evidence="5">CGMCC 1.15697</strain>
    </source>
</reference>
<sequence length="208" mass="22075">MGSAITTGDQVPTIILASASRTRATMLENAGLTVECIPAHVDEDAAKRSLKAEGATPAQIAEALAELKATRIAGRHPDRLVIGADQTLELGGELFDKPVDLDHAAAHLHAFSGRTHRLHAAVAVMRGDRVLWHMTDSADLTVRPLDDAFIARYLDAVGEDALGSVGAYRLEGLGAQLFESVRGDYFTVLGLPLLPLLGFLRQHGALAA</sequence>
<organism evidence="5 6">
    <name type="scientific">Marivibrio halodurans</name>
    <dbReference type="NCBI Taxonomy" id="2039722"/>
    <lineage>
        <taxon>Bacteria</taxon>
        <taxon>Pseudomonadati</taxon>
        <taxon>Pseudomonadota</taxon>
        <taxon>Alphaproteobacteria</taxon>
        <taxon>Rhodospirillales</taxon>
        <taxon>Rhodospirillaceae</taxon>
        <taxon>Marivibrio</taxon>
    </lineage>
</organism>
<evidence type="ECO:0000313" key="6">
    <source>
        <dbReference type="Proteomes" id="UP000672602"/>
    </source>
</evidence>
<accession>A0A8J7S416</accession>
<dbReference type="GO" id="GO:0009117">
    <property type="term" value="P:nucleotide metabolic process"/>
    <property type="evidence" value="ECO:0007669"/>
    <property type="project" value="UniProtKB-KW"/>
</dbReference>
<dbReference type="CDD" id="cd00555">
    <property type="entry name" value="Maf"/>
    <property type="match status" value="1"/>
</dbReference>
<dbReference type="Gene3D" id="3.90.950.10">
    <property type="match status" value="1"/>
</dbReference>
<dbReference type="EMBL" id="JAGMWN010000006">
    <property type="protein sequence ID" value="MBP5858163.1"/>
    <property type="molecule type" value="Genomic_DNA"/>
</dbReference>
<dbReference type="GO" id="GO:0047429">
    <property type="term" value="F:nucleoside triphosphate diphosphatase activity"/>
    <property type="evidence" value="ECO:0007669"/>
    <property type="project" value="UniProtKB-EC"/>
</dbReference>
<dbReference type="SUPFAM" id="SSF52972">
    <property type="entry name" value="ITPase-like"/>
    <property type="match status" value="1"/>
</dbReference>
<keyword evidence="3 4" id="KW-0546">Nucleotide metabolism</keyword>
<dbReference type="PIRSF" id="PIRSF006305">
    <property type="entry name" value="Maf"/>
    <property type="match status" value="1"/>
</dbReference>
<evidence type="ECO:0000256" key="1">
    <source>
        <dbReference type="ARBA" id="ARBA00001968"/>
    </source>
</evidence>
<gene>
    <name evidence="5" type="primary">maf</name>
    <name evidence="5" type="ORF">KAJ83_14175</name>
</gene>
<keyword evidence="6" id="KW-1185">Reference proteome</keyword>
<dbReference type="HAMAP" id="MF_00528">
    <property type="entry name" value="Maf"/>
    <property type="match status" value="1"/>
</dbReference>
<evidence type="ECO:0000256" key="4">
    <source>
        <dbReference type="HAMAP-Rule" id="MF_00528"/>
    </source>
</evidence>
<dbReference type="PANTHER" id="PTHR43213">
    <property type="entry name" value="BIFUNCTIONAL DTTP/UTP PYROPHOSPHATASE/METHYLTRANSFERASE PROTEIN-RELATED"/>
    <property type="match status" value="1"/>
</dbReference>
<comment type="caution">
    <text evidence="5">The sequence shown here is derived from an EMBL/GenBank/DDBJ whole genome shotgun (WGS) entry which is preliminary data.</text>
</comment>
<dbReference type="GO" id="GO:0005737">
    <property type="term" value="C:cytoplasm"/>
    <property type="evidence" value="ECO:0007669"/>
    <property type="project" value="UniProtKB-SubCell"/>
</dbReference>
<evidence type="ECO:0000256" key="3">
    <source>
        <dbReference type="ARBA" id="ARBA00023080"/>
    </source>
</evidence>
<keyword evidence="2 4" id="KW-0378">Hydrolase</keyword>
<comment type="function">
    <text evidence="4">Nucleoside triphosphate pyrophosphatase. May have a dual role in cell division arrest and in preventing the incorporation of modified nucleotides into cellular nucleic acids.</text>
</comment>
<comment type="caution">
    <text evidence="4">Lacks conserved residue(s) required for the propagation of feature annotation.</text>
</comment>
<dbReference type="PANTHER" id="PTHR43213:SF5">
    <property type="entry name" value="BIFUNCTIONAL DTTP_UTP PYROPHOSPHATASE_METHYLTRANSFERASE PROTEIN-RELATED"/>
    <property type="match status" value="1"/>
</dbReference>
<evidence type="ECO:0000256" key="2">
    <source>
        <dbReference type="ARBA" id="ARBA00022801"/>
    </source>
</evidence>
<feature type="active site" description="Proton acceptor" evidence="4">
    <location>
        <position position="85"/>
    </location>
</feature>
<dbReference type="Proteomes" id="UP000672602">
    <property type="component" value="Unassembled WGS sequence"/>
</dbReference>
<comment type="cofactor">
    <cofactor evidence="1 4">
        <name>a divalent metal cation</name>
        <dbReference type="ChEBI" id="CHEBI:60240"/>
    </cofactor>
</comment>
<protein>
    <recommendedName>
        <fullName evidence="4">Nucleoside triphosphate pyrophosphatase</fullName>
        <ecNumber evidence="4">3.6.1.9</ecNumber>
    </recommendedName>
    <alternativeName>
        <fullName evidence="4">Nucleotide pyrophosphatase</fullName>
        <shortName evidence="4">Nucleotide PPase</shortName>
    </alternativeName>
</protein>
<dbReference type="InterPro" id="IPR029001">
    <property type="entry name" value="ITPase-like_fam"/>
</dbReference>
<dbReference type="Pfam" id="PF02545">
    <property type="entry name" value="Maf"/>
    <property type="match status" value="1"/>
</dbReference>
<dbReference type="AlphaFoldDB" id="A0A8J7S416"/>
<proteinExistence type="inferred from homology"/>